<feature type="domain" description="Peptidase S49" evidence="3">
    <location>
        <begin position="160"/>
        <end position="315"/>
    </location>
</feature>
<dbReference type="CDD" id="cd07022">
    <property type="entry name" value="S49_Sppa_36K_type"/>
    <property type="match status" value="1"/>
</dbReference>
<name>A0A7L5DSJ0_9BACT</name>
<dbReference type="SUPFAM" id="SSF52096">
    <property type="entry name" value="ClpP/crotonase"/>
    <property type="match status" value="1"/>
</dbReference>
<proteinExistence type="inferred from homology"/>
<evidence type="ECO:0000256" key="2">
    <source>
        <dbReference type="SAM" id="MobiDB-lite"/>
    </source>
</evidence>
<organism evidence="4 5">
    <name type="scientific">Spirosoma rhododendri</name>
    <dbReference type="NCBI Taxonomy" id="2728024"/>
    <lineage>
        <taxon>Bacteria</taxon>
        <taxon>Pseudomonadati</taxon>
        <taxon>Bacteroidota</taxon>
        <taxon>Cytophagia</taxon>
        <taxon>Cytophagales</taxon>
        <taxon>Cytophagaceae</taxon>
        <taxon>Spirosoma</taxon>
    </lineage>
</organism>
<dbReference type="Proteomes" id="UP000501128">
    <property type="component" value="Chromosome"/>
</dbReference>
<evidence type="ECO:0000313" key="4">
    <source>
        <dbReference type="EMBL" id="QJD79528.1"/>
    </source>
</evidence>
<dbReference type="InterPro" id="IPR029045">
    <property type="entry name" value="ClpP/crotonase-like_dom_sf"/>
</dbReference>
<sequence length="501" mass="53530">MISQFQILSALLRHKWAIEPIWAEQHQTLLDSYLAGKLDLKLLQQNAIDEAGGVDPISSIGYVLASDEVDTPPGGPAVTATNPRNRYALDNPDLPENSVFVLDIRGPIMKETTCCTLGTEDYAKLIRRAYAHPKIIGIVNLVDSPGGQLFGTPTLYDAIRDPQKPVVSVVCEGLMASAAYWLACGSDEILATQQTDMIGSIGVFVSFRDNRKALALAGIEVHTVYSDRSAEKNKPFRDALEGDTAALTEDLNQAADLFRVAVETGRGAKLKPVTKGGADVFKGGLFYASKAIELGLIDGFGDLDVAVARVAELAKQPRATAVEPTPAEPTGDGNDLDDEHDNDNDPEADASTPVTEPVLASQDSSVSPTNQTDTTMFGDKHKLITALAGVESSAITDDQLNAINANLDAQNIKGIRVISQGYLDEMTTSATALTTAQEQVSKLTQERDQLQSKVNEYGSQPGVLGTTSQKTEEPQVAAGDDEEVISETDAKLRSMASLKGK</sequence>
<dbReference type="InterPro" id="IPR001907">
    <property type="entry name" value="ClpP"/>
</dbReference>
<dbReference type="AlphaFoldDB" id="A0A7L5DSJ0"/>
<dbReference type="GO" id="GO:0006508">
    <property type="term" value="P:proteolysis"/>
    <property type="evidence" value="ECO:0007669"/>
    <property type="project" value="InterPro"/>
</dbReference>
<keyword evidence="5" id="KW-1185">Reference proteome</keyword>
<dbReference type="RefSeq" id="WP_169551492.1">
    <property type="nucleotide sequence ID" value="NZ_CP051677.1"/>
</dbReference>
<dbReference type="EMBL" id="CP051677">
    <property type="protein sequence ID" value="QJD79528.1"/>
    <property type="molecule type" value="Genomic_DNA"/>
</dbReference>
<dbReference type="InterPro" id="IPR033855">
    <property type="entry name" value="Protein_C"/>
</dbReference>
<dbReference type="GO" id="GO:0004176">
    <property type="term" value="F:ATP-dependent peptidase activity"/>
    <property type="evidence" value="ECO:0007669"/>
    <property type="project" value="InterPro"/>
</dbReference>
<dbReference type="InterPro" id="IPR002142">
    <property type="entry name" value="Peptidase_S49"/>
</dbReference>
<dbReference type="Pfam" id="PF01343">
    <property type="entry name" value="Peptidase_S49"/>
    <property type="match status" value="1"/>
</dbReference>
<feature type="region of interest" description="Disordered" evidence="2">
    <location>
        <begin position="453"/>
        <end position="501"/>
    </location>
</feature>
<dbReference type="Gene3D" id="3.90.226.10">
    <property type="entry name" value="2-enoyl-CoA Hydratase, Chain A, domain 1"/>
    <property type="match status" value="1"/>
</dbReference>
<feature type="region of interest" description="Disordered" evidence="2">
    <location>
        <begin position="317"/>
        <end position="376"/>
    </location>
</feature>
<evidence type="ECO:0000259" key="3">
    <source>
        <dbReference type="Pfam" id="PF01343"/>
    </source>
</evidence>
<evidence type="ECO:0000256" key="1">
    <source>
        <dbReference type="ARBA" id="ARBA00008683"/>
    </source>
</evidence>
<comment type="similarity">
    <text evidence="1">Belongs to the peptidase S49 family.</text>
</comment>
<dbReference type="KEGG" id="srho:HH216_14750"/>
<dbReference type="PANTHER" id="PTHR42987">
    <property type="entry name" value="PEPTIDASE S49"/>
    <property type="match status" value="1"/>
</dbReference>
<dbReference type="GO" id="GO:0004252">
    <property type="term" value="F:serine-type endopeptidase activity"/>
    <property type="evidence" value="ECO:0007669"/>
    <property type="project" value="InterPro"/>
</dbReference>
<dbReference type="PANTHER" id="PTHR42987:SF7">
    <property type="entry name" value="SIGNAL PEPTIDE PEPTIDASE SPPA-RELATED"/>
    <property type="match status" value="1"/>
</dbReference>
<gene>
    <name evidence="4" type="ORF">HH216_14750</name>
</gene>
<accession>A0A7L5DSJ0</accession>
<feature type="compositionally biased region" description="Acidic residues" evidence="2">
    <location>
        <begin position="334"/>
        <end position="348"/>
    </location>
</feature>
<dbReference type="PRINTS" id="PR00127">
    <property type="entry name" value="CLPPROTEASEP"/>
</dbReference>
<feature type="compositionally biased region" description="Polar residues" evidence="2">
    <location>
        <begin position="361"/>
        <end position="375"/>
    </location>
</feature>
<evidence type="ECO:0000313" key="5">
    <source>
        <dbReference type="Proteomes" id="UP000501128"/>
    </source>
</evidence>
<protein>
    <submittedName>
        <fullName evidence="4">S49 family peptidase</fullName>
    </submittedName>
</protein>
<reference evidence="4 5" key="1">
    <citation type="submission" date="2020-04" db="EMBL/GenBank/DDBJ databases">
        <title>Genome sequencing of novel species.</title>
        <authorList>
            <person name="Heo J."/>
            <person name="Kim S.-J."/>
            <person name="Kim J.-S."/>
            <person name="Hong S.-B."/>
            <person name="Kwon S.-W."/>
        </authorList>
    </citation>
    <scope>NUCLEOTIDE SEQUENCE [LARGE SCALE GENOMIC DNA]</scope>
    <source>
        <strain evidence="4 5">CJU-R4</strain>
    </source>
</reference>